<accession>A0ABW0JGS8</accession>
<dbReference type="InterPro" id="IPR011473">
    <property type="entry name" value="DUF1579"/>
</dbReference>
<keyword evidence="1" id="KW-0732">Signal</keyword>
<dbReference type="EMBL" id="JBHSMK010000002">
    <property type="protein sequence ID" value="MFC5435277.1"/>
    <property type="molecule type" value="Genomic_DNA"/>
</dbReference>
<comment type="caution">
    <text evidence="2">The sequence shown here is derived from an EMBL/GenBank/DDBJ whole genome shotgun (WGS) entry which is preliminary data.</text>
</comment>
<evidence type="ECO:0000313" key="2">
    <source>
        <dbReference type="EMBL" id="MFC5435277.1"/>
    </source>
</evidence>
<organism evidence="2 3">
    <name type="scientific">Rhodanobacter umsongensis</name>
    <dbReference type="NCBI Taxonomy" id="633153"/>
    <lineage>
        <taxon>Bacteria</taxon>
        <taxon>Pseudomonadati</taxon>
        <taxon>Pseudomonadota</taxon>
        <taxon>Gammaproteobacteria</taxon>
        <taxon>Lysobacterales</taxon>
        <taxon>Rhodanobacteraceae</taxon>
        <taxon>Rhodanobacter</taxon>
    </lineage>
</organism>
<sequence length="188" mass="20456">MNKRSATARGWVLATAMALATGLAVARAGTSAATPRTDSPCTRLASLSGHWTVRQSMWTDPAAPPVIDHGAATYAMVLGGHHLQQNLRIASDKPFEGLGFIGYEDATGKYYSSWMDTHFSGIVLVRGDYDASSRSYTFAGEMANKGGAPIPVREVMRIADNDHFVYEYYETRNGKEALAVSLQYTRVD</sequence>
<dbReference type="RefSeq" id="WP_377301426.1">
    <property type="nucleotide sequence ID" value="NZ_JBHSMK010000002.1"/>
</dbReference>
<proteinExistence type="predicted"/>
<reference evidence="3" key="1">
    <citation type="journal article" date="2019" name="Int. J. Syst. Evol. Microbiol.">
        <title>The Global Catalogue of Microorganisms (GCM) 10K type strain sequencing project: providing services to taxonomists for standard genome sequencing and annotation.</title>
        <authorList>
            <consortium name="The Broad Institute Genomics Platform"/>
            <consortium name="The Broad Institute Genome Sequencing Center for Infectious Disease"/>
            <person name="Wu L."/>
            <person name="Ma J."/>
        </authorList>
    </citation>
    <scope>NUCLEOTIDE SEQUENCE [LARGE SCALE GENOMIC DNA]</scope>
    <source>
        <strain evidence="3">JCM 17130</strain>
    </source>
</reference>
<dbReference type="Proteomes" id="UP001596013">
    <property type="component" value="Unassembled WGS sequence"/>
</dbReference>
<gene>
    <name evidence="2" type="ORF">ACFPME_01830</name>
</gene>
<dbReference type="Pfam" id="PF07617">
    <property type="entry name" value="DUF1579"/>
    <property type="match status" value="1"/>
</dbReference>
<keyword evidence="3" id="KW-1185">Reference proteome</keyword>
<protein>
    <submittedName>
        <fullName evidence="2">DUF1579 family protein</fullName>
    </submittedName>
</protein>
<evidence type="ECO:0000256" key="1">
    <source>
        <dbReference type="SAM" id="SignalP"/>
    </source>
</evidence>
<feature type="signal peptide" evidence="1">
    <location>
        <begin position="1"/>
        <end position="20"/>
    </location>
</feature>
<feature type="chain" id="PRO_5045771059" evidence="1">
    <location>
        <begin position="21"/>
        <end position="188"/>
    </location>
</feature>
<name>A0ABW0JGS8_9GAMM</name>
<evidence type="ECO:0000313" key="3">
    <source>
        <dbReference type="Proteomes" id="UP001596013"/>
    </source>
</evidence>